<feature type="transmembrane region" description="Helical" evidence="5">
    <location>
        <begin position="49"/>
        <end position="73"/>
    </location>
</feature>
<evidence type="ECO:0000256" key="1">
    <source>
        <dbReference type="ARBA" id="ARBA00004141"/>
    </source>
</evidence>
<keyword evidence="4 5" id="KW-0472">Membrane</keyword>
<evidence type="ECO:0000256" key="4">
    <source>
        <dbReference type="ARBA" id="ARBA00023136"/>
    </source>
</evidence>
<keyword evidence="3 5" id="KW-1133">Transmembrane helix</keyword>
<evidence type="ECO:0000256" key="2">
    <source>
        <dbReference type="ARBA" id="ARBA00022692"/>
    </source>
</evidence>
<comment type="subcellular location">
    <subcellularLocation>
        <location evidence="1">Membrane</location>
        <topology evidence="1">Multi-pass membrane protein</topology>
    </subcellularLocation>
</comment>
<feature type="transmembrane region" description="Helical" evidence="5">
    <location>
        <begin position="85"/>
        <end position="107"/>
    </location>
</feature>
<evidence type="ECO:0000313" key="8">
    <source>
        <dbReference type="Proteomes" id="UP000238304"/>
    </source>
</evidence>
<proteinExistence type="predicted"/>
<protein>
    <submittedName>
        <fullName evidence="7">CDP-alcohol phosphatidyltransferase</fullName>
    </submittedName>
</protein>
<dbReference type="RefSeq" id="WP_106040219.1">
    <property type="nucleotide sequence ID" value="NZ_CALHZC010000089.1"/>
</dbReference>
<dbReference type="Pfam" id="PF04138">
    <property type="entry name" value="GtrA_DPMS_TM"/>
    <property type="match status" value="1"/>
</dbReference>
<dbReference type="EMBL" id="CP027231">
    <property type="protein sequence ID" value="AVM51835.1"/>
    <property type="molecule type" value="Genomic_DNA"/>
</dbReference>
<sequence>MANRMKTSDKRVAWHRVVKVFFKAQLSAQLAGFLDFLTTILLVKAFGIFYLYATFTGSVAGGVVNCAVNYSWVFHAKEVKKLHVALKYLFVWGGSIVLNTWGTFALTEWLTGMTWVNKLPGCYINNVFVLSKIIVAVLVSFFWNYHLHRVFVYRNHSVRDFLKHHLRNNKNEYEL</sequence>
<reference evidence="7 8" key="1">
    <citation type="submission" date="2018-02" db="EMBL/GenBank/DDBJ databases">
        <authorList>
            <person name="Holder M.E."/>
            <person name="Ajami N.J."/>
            <person name="Petrosino J.F."/>
        </authorList>
    </citation>
    <scope>NUCLEOTIDE SEQUENCE [LARGE SCALE GENOMIC DNA]</scope>
    <source>
        <strain evidence="7 8">ATCC 33285</strain>
    </source>
</reference>
<gene>
    <name evidence="7" type="ORF">C4H11_01650</name>
</gene>
<accession>A0ABN5IGH8</accession>
<feature type="transmembrane region" description="Helical" evidence="5">
    <location>
        <begin position="127"/>
        <end position="145"/>
    </location>
</feature>
<feature type="transmembrane region" description="Helical" evidence="5">
    <location>
        <begin position="20"/>
        <end position="43"/>
    </location>
</feature>
<dbReference type="Proteomes" id="UP000238304">
    <property type="component" value="Chromosome"/>
</dbReference>
<evidence type="ECO:0000259" key="6">
    <source>
        <dbReference type="Pfam" id="PF04138"/>
    </source>
</evidence>
<evidence type="ECO:0000256" key="5">
    <source>
        <dbReference type="SAM" id="Phobius"/>
    </source>
</evidence>
<evidence type="ECO:0000256" key="3">
    <source>
        <dbReference type="ARBA" id="ARBA00022989"/>
    </source>
</evidence>
<organism evidence="7 8">
    <name type="scientific">Bacteroides zoogleoformans</name>
    <dbReference type="NCBI Taxonomy" id="28119"/>
    <lineage>
        <taxon>Bacteria</taxon>
        <taxon>Pseudomonadati</taxon>
        <taxon>Bacteroidota</taxon>
        <taxon>Bacteroidia</taxon>
        <taxon>Bacteroidales</taxon>
        <taxon>Bacteroidaceae</taxon>
        <taxon>Bacteroides</taxon>
    </lineage>
</organism>
<dbReference type="InterPro" id="IPR007267">
    <property type="entry name" value="GtrA_DPMS_TM"/>
</dbReference>
<name>A0ABN5IGH8_9BACE</name>
<feature type="domain" description="GtrA/DPMS transmembrane" evidence="6">
    <location>
        <begin position="31"/>
        <end position="152"/>
    </location>
</feature>
<keyword evidence="8" id="KW-1185">Reference proteome</keyword>
<keyword evidence="2 5" id="KW-0812">Transmembrane</keyword>
<evidence type="ECO:0000313" key="7">
    <source>
        <dbReference type="EMBL" id="AVM51835.1"/>
    </source>
</evidence>